<evidence type="ECO:0000313" key="1">
    <source>
        <dbReference type="EMBL" id="KAK3710745.1"/>
    </source>
</evidence>
<dbReference type="EMBL" id="JAUTXU010000082">
    <property type="protein sequence ID" value="KAK3710745.1"/>
    <property type="molecule type" value="Genomic_DNA"/>
</dbReference>
<gene>
    <name evidence="1" type="ORF">LTR37_010164</name>
</gene>
<organism evidence="1 2">
    <name type="scientific">Vermiconidia calcicola</name>
    <dbReference type="NCBI Taxonomy" id="1690605"/>
    <lineage>
        <taxon>Eukaryota</taxon>
        <taxon>Fungi</taxon>
        <taxon>Dikarya</taxon>
        <taxon>Ascomycota</taxon>
        <taxon>Pezizomycotina</taxon>
        <taxon>Dothideomycetes</taxon>
        <taxon>Dothideomycetidae</taxon>
        <taxon>Mycosphaerellales</taxon>
        <taxon>Extremaceae</taxon>
        <taxon>Vermiconidia</taxon>
    </lineage>
</organism>
<proteinExistence type="predicted"/>
<sequence length="350" mass="37995">MTPTTTRVVTIDPSTTLVFTKTEAAPTKDPTTVIITDVTTIRSVTDEMSAGRLKLSRTLNSTSIPPATIPHGSSSASYSSSPPRYSDYGSYDQGHHEDHSSLPTLLFLGIGLPVIVASLLGLLVFAFIRRNKRRRSRRQDYNAVPLGPHREMQRWSKDSFSSATAAELSARSAQIPPAPEIPAFDCSLPKEGAGVREIDGPEVFGACEIKNYMHHSGTGGALTSAVPQVIVSGATGPGEMTECPHVESSSLEVPQSRPRTDREGKALKPQGFRYLERYPALPSKKQKRGLKPKGKIPEPSQKPPLRRTRSTGDHSLQSLSAARWQERVHTREISGNAFVGGTRKSSFAAE</sequence>
<dbReference type="Proteomes" id="UP001281147">
    <property type="component" value="Unassembled WGS sequence"/>
</dbReference>
<reference evidence="1" key="1">
    <citation type="submission" date="2023-07" db="EMBL/GenBank/DDBJ databases">
        <title>Black Yeasts Isolated from many extreme environments.</title>
        <authorList>
            <person name="Coleine C."/>
            <person name="Stajich J.E."/>
            <person name="Selbmann L."/>
        </authorList>
    </citation>
    <scope>NUCLEOTIDE SEQUENCE</scope>
    <source>
        <strain evidence="1">CCFEE 5714</strain>
    </source>
</reference>
<keyword evidence="2" id="KW-1185">Reference proteome</keyword>
<accession>A0ACC3N5Z2</accession>
<comment type="caution">
    <text evidence="1">The sequence shown here is derived from an EMBL/GenBank/DDBJ whole genome shotgun (WGS) entry which is preliminary data.</text>
</comment>
<evidence type="ECO:0000313" key="2">
    <source>
        <dbReference type="Proteomes" id="UP001281147"/>
    </source>
</evidence>
<name>A0ACC3N5Z2_9PEZI</name>
<protein>
    <submittedName>
        <fullName evidence="1">Uncharacterized protein</fullName>
    </submittedName>
</protein>